<dbReference type="InterPro" id="IPR006533">
    <property type="entry name" value="T6SS_Vgr_RhsGE"/>
</dbReference>
<evidence type="ECO:0000313" key="5">
    <source>
        <dbReference type="EMBL" id="AOK18144.1"/>
    </source>
</evidence>
<evidence type="ECO:0000259" key="3">
    <source>
        <dbReference type="Pfam" id="PF10106"/>
    </source>
</evidence>
<accession>A0A1B4PWC2</accession>
<dbReference type="EMBL" id="CP013443">
    <property type="protein sequence ID" value="AOK18144.1"/>
    <property type="molecule type" value="Genomic_DNA"/>
</dbReference>
<dbReference type="InterPro" id="IPR018769">
    <property type="entry name" value="VgrG2_DUF2345"/>
</dbReference>
<dbReference type="InterPro" id="IPR017847">
    <property type="entry name" value="T6SS_RhsGE_Vgr_subset"/>
</dbReference>
<dbReference type="Gene3D" id="4.10.220.110">
    <property type="match status" value="1"/>
</dbReference>
<proteinExistence type="inferred from homology"/>
<protein>
    <submittedName>
        <fullName evidence="5">Type VI secretion protein ImpA</fullName>
    </submittedName>
</protein>
<dbReference type="SUPFAM" id="SSF69349">
    <property type="entry name" value="Phage fibre proteins"/>
    <property type="match status" value="1"/>
</dbReference>
<dbReference type="NCBIfam" id="TIGR03361">
    <property type="entry name" value="VI_Rhs_Vgr"/>
    <property type="match status" value="2"/>
</dbReference>
<reference evidence="5 6" key="1">
    <citation type="submission" date="2015-12" db="EMBL/GenBank/DDBJ databases">
        <title>Diversity of Burkholderia near neighbor genomes.</title>
        <authorList>
            <person name="Sahl J."/>
            <person name="Wagner D."/>
            <person name="Keim P."/>
        </authorList>
    </citation>
    <scope>NUCLEOTIDE SEQUENCE [LARGE SCALE GENOMIC DNA]</scope>
    <source>
        <strain evidence="5 6">MSMB1184WGS</strain>
    </source>
</reference>
<evidence type="ECO:0000256" key="1">
    <source>
        <dbReference type="ARBA" id="ARBA00005558"/>
    </source>
</evidence>
<dbReference type="AlphaFoldDB" id="A0A1B4PWC2"/>
<dbReference type="Gene3D" id="2.30.110.50">
    <property type="match status" value="1"/>
</dbReference>
<dbReference type="RefSeq" id="WP_069270629.1">
    <property type="nucleotide sequence ID" value="NZ_CP013443.1"/>
</dbReference>
<dbReference type="Gene3D" id="2.40.50.230">
    <property type="entry name" value="Gp5 N-terminal domain"/>
    <property type="match status" value="1"/>
</dbReference>
<dbReference type="SUPFAM" id="SSF69255">
    <property type="entry name" value="gp5 N-terminal domain-like"/>
    <property type="match status" value="1"/>
</dbReference>
<dbReference type="InterPro" id="IPR037026">
    <property type="entry name" value="Vgr_OB-fold_dom_sf"/>
</dbReference>
<organism evidence="5 6">
    <name type="scientific">Burkholderia cepacia</name>
    <name type="common">Pseudomonas cepacia</name>
    <dbReference type="NCBI Taxonomy" id="292"/>
    <lineage>
        <taxon>Bacteria</taxon>
        <taxon>Pseudomonadati</taxon>
        <taxon>Pseudomonadota</taxon>
        <taxon>Betaproteobacteria</taxon>
        <taxon>Burkholderiales</taxon>
        <taxon>Burkholderiaceae</taxon>
        <taxon>Burkholderia</taxon>
        <taxon>Burkholderia cepacia complex</taxon>
    </lineage>
</organism>
<dbReference type="InterPro" id="IPR028244">
    <property type="entry name" value="T6SS_Rhs_Vgr_dom"/>
</dbReference>
<dbReference type="Gene3D" id="3.55.50.10">
    <property type="entry name" value="Baseplate protein-like domains"/>
    <property type="match status" value="1"/>
</dbReference>
<feature type="domain" description="Putative type VI secretion system Rhs element associated Vgr" evidence="4">
    <location>
        <begin position="526"/>
        <end position="633"/>
    </location>
</feature>
<dbReference type="Pfam" id="PF10106">
    <property type="entry name" value="DUF2345"/>
    <property type="match status" value="1"/>
</dbReference>
<evidence type="ECO:0000259" key="4">
    <source>
        <dbReference type="Pfam" id="PF13296"/>
    </source>
</evidence>
<gene>
    <name evidence="5" type="ORF">WT26_20360</name>
</gene>
<dbReference type="Pfam" id="PF04717">
    <property type="entry name" value="Phage_base_V"/>
    <property type="match status" value="1"/>
</dbReference>
<dbReference type="InterPro" id="IPR006531">
    <property type="entry name" value="Gp5/Vgr_OB"/>
</dbReference>
<comment type="similarity">
    <text evidence="1">Belongs to the VgrG protein family.</text>
</comment>
<dbReference type="Pfam" id="PF13296">
    <property type="entry name" value="T6SS_Vgr"/>
    <property type="match status" value="1"/>
</dbReference>
<dbReference type="SUPFAM" id="SSF69279">
    <property type="entry name" value="Phage tail proteins"/>
    <property type="match status" value="2"/>
</dbReference>
<dbReference type="NCBIfam" id="TIGR01646">
    <property type="entry name" value="vgr_GE"/>
    <property type="match status" value="1"/>
</dbReference>
<sequence length="893" mass="99014">MSVQDIVRAMQGALLQQDRLLKLDTPLGDNVLLPQRSLGWSRIGRHFDFTLDVLSTRNDLKLKSLIGQPVTLWIQQADQSYLPRNGYVHAVRRLGSEGGLTSYQISFASWMHFLKFRRDQRIWQDKPVDEILRDVFNAHSQAKGRFDFALSKPLPPRSYCTQYEDDWNFVHRLMEEEGLFGIWKQADDGNSHSLTITDRLDTCEPLAARSVQFSRYGTNSEVDALVHWSGSRTLHSAALTTRTFDYKHPSALANPKGTNIPTLSHDLPEQLEVYEYTGPYTYLEQARGDHLTKVRMEEWESRAKRFYGTGGIRGVDAGRWFELVGHPEHDRESGERNEFAVIEAVWLIENNLPGAGHHGDLPHSLKGRLAEARVNHEGQPASRIMHFDGSEGFFHVEIEAQRKSVPFRSPFEHHKPVMQMQTATVVGPQGQRIHTDELGRVKVQFHWDRIGQRNERSSCWIRVSHPWAGEGFGMIHVPRIGDEVVVSFLDGCPDRPIITGRVPNGINFVQWKLPDNQMLSGLRSRDLEGTQANQVVADDTPGKLQVQVSSDHEQSRLVVGYNTRIDGHAGRGQARGIGWELATDSWGVLRANRGMLVTTETRSGATAAAKDMGETVQRLGQARELHDTLANAAVQAQAQDGQDQPEVAKALGNQNDEIRGQGGAQDAGAFPELSKSHLVFASPAGIEATTPGSTHLASGEHMALTSGAHVSVSSGSNLLGTARNAIRFFAYKLGIRMVSYAEDIDLKALKKNLNLLAKLEITQTANRITIRATEEVMLHGGDSYISLKSGKITVGGGVYEVNAQSKNMPPKPMGVNANGLPDVQANDQTFRVLSPTGKPLPGVDYRVTTRFGGHIFRTNEHGRSPALNTAEPETAEFELHWDEFAAASDHSGA</sequence>
<evidence type="ECO:0000313" key="6">
    <source>
        <dbReference type="Proteomes" id="UP000094776"/>
    </source>
</evidence>
<evidence type="ECO:0000259" key="2">
    <source>
        <dbReference type="Pfam" id="PF04717"/>
    </source>
</evidence>
<dbReference type="Proteomes" id="UP000094776">
    <property type="component" value="Chromosome 1"/>
</dbReference>
<dbReference type="Pfam" id="PF05954">
    <property type="entry name" value="Phage_GPD"/>
    <property type="match status" value="1"/>
</dbReference>
<feature type="domain" description="DUF2345" evidence="3">
    <location>
        <begin position="667"/>
        <end position="809"/>
    </location>
</feature>
<feature type="domain" description="Gp5/Type VI secretion system Vgr protein OB-fold" evidence="2">
    <location>
        <begin position="434"/>
        <end position="500"/>
    </location>
</feature>
<name>A0A1B4PWC2_BURCE</name>